<dbReference type="GO" id="GO:0044283">
    <property type="term" value="P:small molecule biosynthetic process"/>
    <property type="evidence" value="ECO:0007669"/>
    <property type="project" value="UniProtKB-ARBA"/>
</dbReference>
<proteinExistence type="inferred from homology"/>
<dbReference type="InterPro" id="IPR005123">
    <property type="entry name" value="Oxoglu/Fe-dep_dioxygenase_dom"/>
</dbReference>
<dbReference type="EMBL" id="BDGX01000019">
    <property type="protein sequence ID" value="GAV49894.1"/>
    <property type="molecule type" value="Genomic_DNA"/>
</dbReference>
<dbReference type="AlphaFoldDB" id="A0A1Q3A2E8"/>
<feature type="domain" description="Fe2OG dioxygenase" evidence="2">
    <location>
        <begin position="171"/>
        <end position="289"/>
    </location>
</feature>
<gene>
    <name evidence="3" type="ORF">ZYGR_0S00260</name>
</gene>
<evidence type="ECO:0000313" key="4">
    <source>
        <dbReference type="Proteomes" id="UP000187013"/>
    </source>
</evidence>
<comment type="similarity">
    <text evidence="1">Belongs to the iron/ascorbate-dependent oxidoreductase family.</text>
</comment>
<dbReference type="InterPro" id="IPR027443">
    <property type="entry name" value="IPNS-like_sf"/>
</dbReference>
<keyword evidence="1" id="KW-0560">Oxidoreductase</keyword>
<reference evidence="3 4" key="1">
    <citation type="submission" date="2016-08" db="EMBL/GenBank/DDBJ databases">
        <title>Draft genome sequence of allopolyploid Zygosaccharomyces rouxii.</title>
        <authorList>
            <person name="Watanabe J."/>
            <person name="Uehara K."/>
            <person name="Mogi Y."/>
            <person name="Tsukioka Y."/>
        </authorList>
    </citation>
    <scope>NUCLEOTIDE SEQUENCE [LARGE SCALE GENOMIC DNA]</scope>
    <source>
        <strain evidence="3 4">NBRC 110957</strain>
    </source>
</reference>
<keyword evidence="1" id="KW-0408">Iron</keyword>
<dbReference type="OMA" id="FTTRHDP"/>
<dbReference type="GO" id="GO:0046872">
    <property type="term" value="F:metal ion binding"/>
    <property type="evidence" value="ECO:0007669"/>
    <property type="project" value="UniProtKB-KW"/>
</dbReference>
<dbReference type="Gene3D" id="2.60.120.330">
    <property type="entry name" value="B-lactam Antibiotic, Isopenicillin N Synthase, Chain"/>
    <property type="match status" value="1"/>
</dbReference>
<dbReference type="GO" id="GO:0016491">
    <property type="term" value="F:oxidoreductase activity"/>
    <property type="evidence" value="ECO:0007669"/>
    <property type="project" value="UniProtKB-KW"/>
</dbReference>
<dbReference type="PANTHER" id="PTHR47990">
    <property type="entry name" value="2-OXOGLUTARATE (2OG) AND FE(II)-DEPENDENT OXYGENASE SUPERFAMILY PROTEIN-RELATED"/>
    <property type="match status" value="1"/>
</dbReference>
<dbReference type="InterPro" id="IPR026992">
    <property type="entry name" value="DIOX_N"/>
</dbReference>
<keyword evidence="1" id="KW-0479">Metal-binding</keyword>
<dbReference type="InterPro" id="IPR050231">
    <property type="entry name" value="Iron_ascorbate_oxido_reductase"/>
</dbReference>
<evidence type="ECO:0000256" key="1">
    <source>
        <dbReference type="RuleBase" id="RU003682"/>
    </source>
</evidence>
<dbReference type="Pfam" id="PF14226">
    <property type="entry name" value="DIOX_N"/>
    <property type="match status" value="1"/>
</dbReference>
<evidence type="ECO:0000259" key="2">
    <source>
        <dbReference type="PROSITE" id="PS51471"/>
    </source>
</evidence>
<evidence type="ECO:0000313" key="3">
    <source>
        <dbReference type="EMBL" id="GAV49894.1"/>
    </source>
</evidence>
<sequence>MKLSVVDISKPEEQILEPLLEAATKQGFLLIDGHAFTQSEVDELFTISEGFFTGTGQNEKLKYPIDQRNFGYSGFNVENLNPNKSVDYKEGFNFSQINFADGIVNQTPNYELNQFDSTNPLPPFFSERLDFLSKIIIKLHAQARRIIQLLSMAMGVEDVNFFLKRFEPSKPSPSTFRMLHYPLVRSNSSGKADPHVRAGAHTDYGALTLLFQRKGEQGLQLQLDGCSWTDVEFVPTKHKGMAPPLVINFGDMMSYWTNGVLKSTMHRVRFEPGQTRDSDRYSMVFFFEPTVTTKLIPVPCEMVQTQKGQTVARPEMTSLEYLQKKLESTYSYR</sequence>
<dbReference type="OrthoDB" id="288590at2759"/>
<organism evidence="3 4">
    <name type="scientific">Zygosaccharomyces rouxii</name>
    <dbReference type="NCBI Taxonomy" id="4956"/>
    <lineage>
        <taxon>Eukaryota</taxon>
        <taxon>Fungi</taxon>
        <taxon>Dikarya</taxon>
        <taxon>Ascomycota</taxon>
        <taxon>Saccharomycotina</taxon>
        <taxon>Saccharomycetes</taxon>
        <taxon>Saccharomycetales</taxon>
        <taxon>Saccharomycetaceae</taxon>
        <taxon>Zygosaccharomyces</taxon>
    </lineage>
</organism>
<accession>A0A1Q3A2E8</accession>
<dbReference type="SUPFAM" id="SSF51197">
    <property type="entry name" value="Clavaminate synthase-like"/>
    <property type="match status" value="1"/>
</dbReference>
<dbReference type="Proteomes" id="UP000187013">
    <property type="component" value="Unassembled WGS sequence"/>
</dbReference>
<comment type="caution">
    <text evidence="3">The sequence shown here is derived from an EMBL/GenBank/DDBJ whole genome shotgun (WGS) entry which is preliminary data.</text>
</comment>
<dbReference type="InterPro" id="IPR044861">
    <property type="entry name" value="IPNS-like_FE2OG_OXY"/>
</dbReference>
<dbReference type="PROSITE" id="PS51471">
    <property type="entry name" value="FE2OG_OXY"/>
    <property type="match status" value="1"/>
</dbReference>
<name>A0A1Q3A2E8_ZYGRO</name>
<dbReference type="Pfam" id="PF03171">
    <property type="entry name" value="2OG-FeII_Oxy"/>
    <property type="match status" value="1"/>
</dbReference>
<protein>
    <recommendedName>
        <fullName evidence="2">Fe2OG dioxygenase domain-containing protein</fullName>
    </recommendedName>
</protein>
<dbReference type="eggNOG" id="KOG0143">
    <property type="taxonomic scope" value="Eukaryota"/>
</dbReference>